<dbReference type="SUPFAM" id="SSF53098">
    <property type="entry name" value="Ribonuclease H-like"/>
    <property type="match status" value="1"/>
</dbReference>
<dbReference type="EMBL" id="BKCJ010007392">
    <property type="protein sequence ID" value="GEU77035.1"/>
    <property type="molecule type" value="Genomic_DNA"/>
</dbReference>
<dbReference type="InterPro" id="IPR041577">
    <property type="entry name" value="RT_RNaseH_2"/>
</dbReference>
<dbReference type="PANTHER" id="PTHR37984:SF5">
    <property type="entry name" value="PROTEIN NYNRIN-LIKE"/>
    <property type="match status" value="1"/>
</dbReference>
<dbReference type="InterPro" id="IPR050951">
    <property type="entry name" value="Retrovirus_Pol_polyprotein"/>
</dbReference>
<dbReference type="CDD" id="cd01647">
    <property type="entry name" value="RT_LTR"/>
    <property type="match status" value="1"/>
</dbReference>
<dbReference type="FunFam" id="3.30.70.270:FF:000003">
    <property type="entry name" value="Transposon Ty3-G Gag-Pol polyprotein"/>
    <property type="match status" value="1"/>
</dbReference>
<feature type="domain" description="Integrase catalytic" evidence="2">
    <location>
        <begin position="1041"/>
        <end position="1125"/>
    </location>
</feature>
<comment type="caution">
    <text evidence="3">The sequence shown here is derived from an EMBL/GenBank/DDBJ whole genome shotgun (WGS) entry which is preliminary data.</text>
</comment>
<proteinExistence type="predicted"/>
<organism evidence="3">
    <name type="scientific">Tanacetum cinerariifolium</name>
    <name type="common">Dalmatian daisy</name>
    <name type="synonym">Chrysanthemum cinerariifolium</name>
    <dbReference type="NCBI Taxonomy" id="118510"/>
    <lineage>
        <taxon>Eukaryota</taxon>
        <taxon>Viridiplantae</taxon>
        <taxon>Streptophyta</taxon>
        <taxon>Embryophyta</taxon>
        <taxon>Tracheophyta</taxon>
        <taxon>Spermatophyta</taxon>
        <taxon>Magnoliopsida</taxon>
        <taxon>eudicotyledons</taxon>
        <taxon>Gunneridae</taxon>
        <taxon>Pentapetalae</taxon>
        <taxon>asterids</taxon>
        <taxon>campanulids</taxon>
        <taxon>Asterales</taxon>
        <taxon>Asteraceae</taxon>
        <taxon>Asteroideae</taxon>
        <taxon>Anthemideae</taxon>
        <taxon>Anthemidinae</taxon>
        <taxon>Tanacetum</taxon>
    </lineage>
</organism>
<gene>
    <name evidence="3" type="ORF">Tci_049013</name>
</gene>
<dbReference type="InterPro" id="IPR000477">
    <property type="entry name" value="RT_dom"/>
</dbReference>
<dbReference type="InterPro" id="IPR043502">
    <property type="entry name" value="DNA/RNA_pol_sf"/>
</dbReference>
<dbReference type="InterPro" id="IPR001584">
    <property type="entry name" value="Integrase_cat-core"/>
</dbReference>
<dbReference type="GO" id="GO:0003676">
    <property type="term" value="F:nucleic acid binding"/>
    <property type="evidence" value="ECO:0007669"/>
    <property type="project" value="InterPro"/>
</dbReference>
<reference evidence="3" key="1">
    <citation type="journal article" date="2019" name="Sci. Rep.">
        <title>Draft genome of Tanacetum cinerariifolium, the natural source of mosquito coil.</title>
        <authorList>
            <person name="Yamashiro T."/>
            <person name="Shiraishi A."/>
            <person name="Satake H."/>
            <person name="Nakayama K."/>
        </authorList>
    </citation>
    <scope>NUCLEOTIDE SEQUENCE</scope>
</reference>
<protein>
    <recommendedName>
        <fullName evidence="2">Integrase catalytic domain-containing protein</fullName>
    </recommendedName>
</protein>
<dbReference type="InterPro" id="IPR036397">
    <property type="entry name" value="RNaseH_sf"/>
</dbReference>
<dbReference type="InterPro" id="IPR012337">
    <property type="entry name" value="RNaseH-like_sf"/>
</dbReference>
<dbReference type="Pfam" id="PF08284">
    <property type="entry name" value="RVP_2"/>
    <property type="match status" value="2"/>
</dbReference>
<evidence type="ECO:0000313" key="3">
    <source>
        <dbReference type="EMBL" id="GEU77035.1"/>
    </source>
</evidence>
<dbReference type="GO" id="GO:0015074">
    <property type="term" value="P:DNA integration"/>
    <property type="evidence" value="ECO:0007669"/>
    <property type="project" value="InterPro"/>
</dbReference>
<dbReference type="GO" id="GO:0003824">
    <property type="term" value="F:catalytic activity"/>
    <property type="evidence" value="ECO:0007669"/>
    <property type="project" value="UniProtKB-KW"/>
</dbReference>
<dbReference type="Gene3D" id="3.10.10.10">
    <property type="entry name" value="HIV Type 1 Reverse Transcriptase, subunit A, domain 1"/>
    <property type="match status" value="1"/>
</dbReference>
<dbReference type="PANTHER" id="PTHR37984">
    <property type="entry name" value="PROTEIN CBG26694"/>
    <property type="match status" value="1"/>
</dbReference>
<keyword evidence="1" id="KW-0511">Multifunctional enzyme</keyword>
<dbReference type="Gene3D" id="3.30.420.10">
    <property type="entry name" value="Ribonuclease H-like superfamily/Ribonuclease H"/>
    <property type="match status" value="1"/>
</dbReference>
<dbReference type="CDD" id="cd09274">
    <property type="entry name" value="RNase_HI_RT_Ty3"/>
    <property type="match status" value="1"/>
</dbReference>
<accession>A0A6L2MXC4</accession>
<name>A0A6L2MXC4_TANCI</name>
<dbReference type="Pfam" id="PF17919">
    <property type="entry name" value="RT_RNaseH_2"/>
    <property type="match status" value="1"/>
</dbReference>
<dbReference type="Pfam" id="PF00078">
    <property type="entry name" value="RVT_1"/>
    <property type="match status" value="1"/>
</dbReference>
<evidence type="ECO:0000256" key="1">
    <source>
        <dbReference type="ARBA" id="ARBA00023268"/>
    </source>
</evidence>
<dbReference type="AlphaFoldDB" id="A0A6L2MXC4"/>
<evidence type="ECO:0000259" key="2">
    <source>
        <dbReference type="PROSITE" id="PS50994"/>
    </source>
</evidence>
<dbReference type="InterPro" id="IPR043128">
    <property type="entry name" value="Rev_trsase/Diguanyl_cyclase"/>
</dbReference>
<sequence>MSSSTVTYTMISNDYEEPLDAGSPIVVVYEYDGLPMHPVDPYVEAALQAPEQAPPSPDYVPSPEHPPFPDYVLRLEELEQASLSPVYVPEPEYLEYLEPSDVEARMEDKPLPDDALPTTLSPSYIADFNLEEDPEEDPDDGGDDVDDEYPMEMMMRMMMMRSMRLLRMMTRRRRSIQLWPTVLLDTSPPLLLPSTTHIDDLPKVDMPLWKRAPTCRFEVRESLSAAAARQVGHTLAHTAYNGFINTMDVSIRASKSREMTTVRLVIERVINRAATQRQDTQEFMCVVRMHKMIELARSSEAGPQDRPEDAGSSSILYGMLSIMGHSQLALSQDHISILYLIVLKMPPKKRTITTTTTTTPMTDAQLKALIAQGVADALEDCDIVGHDVAYTMTWKALKNMTTDKYCPRGEIKKLEIELGNLKVRGTNVERFSQRFQELALMCSRMFPVESDEVEKYIGGLSDMIQGSDLGKRICTEDLNLCALNATTIMMDSVLLRTNPNSNVVTSTFLLNKRYASILFDTRADRSFVSTAFSSLIDIIRTTLDHGYDIELAEEMGSFGVIIGMDWLSKYHAVIVCDEKIIRIPFGNEILIVRGDERSNEHGSRVNIISCTKMHKYLLEGCHVFLAHVTTKKDEDKSEEKRLEDVPIVRDFPKVFPEDLPGIPPTREVEFLIDLVPGAAPVAWAPYRLAPSEIKELSDQLVECLLEDRPEVGYHQLRVHEEDILKTTFRTRYGHYEFKIMLFGLTNAPAVFMDLMNRVCKPYMEKFMIVFIDDIMIYSKSKQEHEENLNLILESLKKEELYVKFSKCEFWIPKVQFLGHVIDSLVGYYRRFIEGFSNITKSMTKLTQKKVKFDWGDKQEAAFQLLKEKLCSTHVLALHEGTKNFIFYCDASHKGLGVVLMQNEKVIAYASRQLKVHEKNYMTHDLELGVVPDHKSPQHVIDQKELNMGQCRWMELLSDYDCEIRYHPGKANVVADALTQTKVRKPENLDAEDVGGMLIKNLRESNNPTKEKLEPHADMMLCLNNKSWLSCYGDLRALILHEFTSNFWRAFQKALSTRLDISMAYHPQTDGQSERTIQTLEDMLHACVIDFRNYWERNLPLIKFSYNNSYHIRIKAAPFEALYGRKCRSPVCWVEVREAQFIGPELIHEITEKIVQTKQRIQAARDRQKCYADVKHKPLEF</sequence>
<dbReference type="SUPFAM" id="SSF56672">
    <property type="entry name" value="DNA/RNA polymerases"/>
    <property type="match status" value="1"/>
</dbReference>
<dbReference type="PROSITE" id="PS50994">
    <property type="entry name" value="INTEGRASE"/>
    <property type="match status" value="1"/>
</dbReference>
<dbReference type="Gene3D" id="3.30.70.270">
    <property type="match status" value="2"/>
</dbReference>